<accession>A0A4Q7M5B8</accession>
<evidence type="ECO:0000256" key="1">
    <source>
        <dbReference type="SAM" id="Phobius"/>
    </source>
</evidence>
<proteinExistence type="predicted"/>
<comment type="caution">
    <text evidence="2">The sequence shown here is derived from an EMBL/GenBank/DDBJ whole genome shotgun (WGS) entry which is preliminary data.</text>
</comment>
<sequence>MNLDVVTKAARTALVVCGGLWLVGLGAGGTVIERLAAYLFIFVGTPAALILIGRVPVHKAQPTDWHENVPRVIVLSTAAVVALLLAGRSVGGALGVVVVNFAGVALLVLAVVGFVAAAGWLAKTRTR</sequence>
<keyword evidence="1" id="KW-0812">Transmembrane</keyword>
<organism evidence="2 3">
    <name type="scientific">Xylanimonas ulmi</name>
    <dbReference type="NCBI Taxonomy" id="228973"/>
    <lineage>
        <taxon>Bacteria</taxon>
        <taxon>Bacillati</taxon>
        <taxon>Actinomycetota</taxon>
        <taxon>Actinomycetes</taxon>
        <taxon>Micrococcales</taxon>
        <taxon>Promicromonosporaceae</taxon>
        <taxon>Xylanimonas</taxon>
    </lineage>
</organism>
<feature type="transmembrane region" description="Helical" evidence="1">
    <location>
        <begin position="69"/>
        <end position="87"/>
    </location>
</feature>
<gene>
    <name evidence="2" type="ORF">EV386_2557</name>
</gene>
<feature type="transmembrane region" description="Helical" evidence="1">
    <location>
        <begin position="93"/>
        <end position="122"/>
    </location>
</feature>
<keyword evidence="1" id="KW-1133">Transmembrane helix</keyword>
<dbReference type="AlphaFoldDB" id="A0A4Q7M5B8"/>
<evidence type="ECO:0000313" key="2">
    <source>
        <dbReference type="EMBL" id="RZS62233.1"/>
    </source>
</evidence>
<dbReference type="Proteomes" id="UP000293852">
    <property type="component" value="Unassembled WGS sequence"/>
</dbReference>
<name>A0A4Q7M5B8_9MICO</name>
<feature type="transmembrane region" description="Helical" evidence="1">
    <location>
        <begin position="12"/>
        <end position="32"/>
    </location>
</feature>
<keyword evidence="1" id="KW-0472">Membrane</keyword>
<keyword evidence="3" id="KW-1185">Reference proteome</keyword>
<reference evidence="2 3" key="1">
    <citation type="submission" date="2019-02" db="EMBL/GenBank/DDBJ databases">
        <title>Sequencing the genomes of 1000 actinobacteria strains.</title>
        <authorList>
            <person name="Klenk H.-P."/>
        </authorList>
    </citation>
    <scope>NUCLEOTIDE SEQUENCE [LARGE SCALE GENOMIC DNA]</scope>
    <source>
        <strain evidence="2 3">DSM 16932</strain>
    </source>
</reference>
<dbReference type="RefSeq" id="WP_130415526.1">
    <property type="nucleotide sequence ID" value="NZ_SGWX01000001.1"/>
</dbReference>
<dbReference type="EMBL" id="SGWX01000001">
    <property type="protein sequence ID" value="RZS62233.1"/>
    <property type="molecule type" value="Genomic_DNA"/>
</dbReference>
<protein>
    <submittedName>
        <fullName evidence="2">Uncharacterized protein</fullName>
    </submittedName>
</protein>
<feature type="transmembrane region" description="Helical" evidence="1">
    <location>
        <begin position="38"/>
        <end position="57"/>
    </location>
</feature>
<evidence type="ECO:0000313" key="3">
    <source>
        <dbReference type="Proteomes" id="UP000293852"/>
    </source>
</evidence>